<protein>
    <submittedName>
        <fullName evidence="1">Uncharacterized protein</fullName>
    </submittedName>
</protein>
<dbReference type="AlphaFoldDB" id="A0AAW0BUX4"/>
<organism evidence="1 2">
    <name type="scientific">Favolaschia claudopus</name>
    <dbReference type="NCBI Taxonomy" id="2862362"/>
    <lineage>
        <taxon>Eukaryota</taxon>
        <taxon>Fungi</taxon>
        <taxon>Dikarya</taxon>
        <taxon>Basidiomycota</taxon>
        <taxon>Agaricomycotina</taxon>
        <taxon>Agaricomycetes</taxon>
        <taxon>Agaricomycetidae</taxon>
        <taxon>Agaricales</taxon>
        <taxon>Marasmiineae</taxon>
        <taxon>Mycenaceae</taxon>
        <taxon>Favolaschia</taxon>
    </lineage>
</organism>
<reference evidence="1 2" key="1">
    <citation type="journal article" date="2024" name="J Genomics">
        <title>Draft genome sequencing and assembly of Favolaschia claudopus CIRM-BRFM 2984 isolated from oak limbs.</title>
        <authorList>
            <person name="Navarro D."/>
            <person name="Drula E."/>
            <person name="Chaduli D."/>
            <person name="Cazenave R."/>
            <person name="Ahrendt S."/>
            <person name="Wang J."/>
            <person name="Lipzen A."/>
            <person name="Daum C."/>
            <person name="Barry K."/>
            <person name="Grigoriev I.V."/>
            <person name="Favel A."/>
            <person name="Rosso M.N."/>
            <person name="Martin F."/>
        </authorList>
    </citation>
    <scope>NUCLEOTIDE SEQUENCE [LARGE SCALE GENOMIC DNA]</scope>
    <source>
        <strain evidence="1 2">CIRM-BRFM 2984</strain>
    </source>
</reference>
<comment type="caution">
    <text evidence="1">The sequence shown here is derived from an EMBL/GenBank/DDBJ whole genome shotgun (WGS) entry which is preliminary data.</text>
</comment>
<keyword evidence="2" id="KW-1185">Reference proteome</keyword>
<evidence type="ECO:0000313" key="1">
    <source>
        <dbReference type="EMBL" id="KAK7030578.1"/>
    </source>
</evidence>
<sequence>MYSATAALVASTLSSAPISSRSPFFLACFSTLGFSSATRTSLKLNWPGTQIASPTSSLSIFGKSSSFRMNQVCQALVKALPRSLEHSIRDMSRNTPRLGSSLISTQPHLIEYLTSQGSIQLLLALWALKSAMKLRTQPQRLDLLMDRLEFTIPTHLASIYLSFTMLPPPFYACRMFCRKWVDIKQHHLQRLPKLTRLKHVGVAQFSVDNSTCPVTLTPLAHTAAPFERVVAAIIPIPESDETISYSRGLSRPSTHAVSIDLNSARSMALLNTLRIMTDGVSTSTGVRVKV</sequence>
<accession>A0AAW0BUX4</accession>
<name>A0AAW0BUX4_9AGAR</name>
<dbReference type="Proteomes" id="UP001362999">
    <property type="component" value="Unassembled WGS sequence"/>
</dbReference>
<proteinExistence type="predicted"/>
<gene>
    <name evidence="1" type="ORF">R3P38DRAFT_2774898</name>
</gene>
<dbReference type="EMBL" id="JAWWNJ010000025">
    <property type="protein sequence ID" value="KAK7030578.1"/>
    <property type="molecule type" value="Genomic_DNA"/>
</dbReference>
<evidence type="ECO:0000313" key="2">
    <source>
        <dbReference type="Proteomes" id="UP001362999"/>
    </source>
</evidence>